<gene>
    <name evidence="1" type="ORF">A3H26_01850</name>
</gene>
<dbReference type="AlphaFoldDB" id="A0A1F4VIF8"/>
<evidence type="ECO:0008006" key="3">
    <source>
        <dbReference type="Google" id="ProtNLM"/>
    </source>
</evidence>
<reference evidence="1 2" key="1">
    <citation type="journal article" date="2016" name="Nat. Commun.">
        <title>Thousands of microbial genomes shed light on interconnected biogeochemical processes in an aquifer system.</title>
        <authorList>
            <person name="Anantharaman K."/>
            <person name="Brown C.T."/>
            <person name="Hug L.A."/>
            <person name="Sharon I."/>
            <person name="Castelle C.J."/>
            <person name="Probst A.J."/>
            <person name="Thomas B.C."/>
            <person name="Singh A."/>
            <person name="Wilkins M.J."/>
            <person name="Karaoz U."/>
            <person name="Brodie E.L."/>
            <person name="Williams K.H."/>
            <person name="Hubbard S.S."/>
            <person name="Banfield J.F."/>
        </authorList>
    </citation>
    <scope>NUCLEOTIDE SEQUENCE [LARGE SCALE GENOMIC DNA]</scope>
</reference>
<comment type="caution">
    <text evidence="1">The sequence shown here is derived from an EMBL/GenBank/DDBJ whole genome shotgun (WGS) entry which is preliminary data.</text>
</comment>
<accession>A0A1F4VIF8</accession>
<proteinExistence type="predicted"/>
<sequence length="334" mass="37664">MKTNDNITLQSLLKISVVPDFIISLDNPFPSISVKSFWVMLKSKTGVVEGKLFLQKDRSKLIIFEPGFPGGGSTQYEQLWLEKTLKNGYSIFLARHGGTLIHGTFSKSYINCTERQKLKAIDGLHVLGNKKDYSIADWLIEPLIALEVLTPHFSEIVLCGHSFGPLALIYSLLKFVKAEPKLASKICRIVSLSGSIGRVRNYDNSILKIWHDHLNTEWAKERVELGDAKINTDIFGEAHKIVNEKASIIPKNITFIAVTPYGDTEKSIDEIVEPMESIDFINSLGRGYFIVDKTEWSDKKSGRMTHDMEALKPDIIVRLLSKSWLPENQITTIE</sequence>
<dbReference type="EMBL" id="MEVN01000033">
    <property type="protein sequence ID" value="OGC56658.1"/>
    <property type="molecule type" value="Genomic_DNA"/>
</dbReference>
<evidence type="ECO:0000313" key="2">
    <source>
        <dbReference type="Proteomes" id="UP000177763"/>
    </source>
</evidence>
<evidence type="ECO:0000313" key="1">
    <source>
        <dbReference type="EMBL" id="OGC56658.1"/>
    </source>
</evidence>
<dbReference type="Proteomes" id="UP000177763">
    <property type="component" value="Unassembled WGS sequence"/>
</dbReference>
<name>A0A1F4VIF8_UNCKA</name>
<organism evidence="1 2">
    <name type="scientific">candidate division WWE3 bacterium RIFCSPLOWO2_12_FULL_36_10</name>
    <dbReference type="NCBI Taxonomy" id="1802630"/>
    <lineage>
        <taxon>Bacteria</taxon>
        <taxon>Katanobacteria</taxon>
    </lineage>
</organism>
<protein>
    <recommendedName>
        <fullName evidence="3">AB hydrolase-1 domain-containing protein</fullName>
    </recommendedName>
</protein>